<organism evidence="1 2">
    <name type="scientific">Candidatus Woesebacteria bacterium GW2011_GWB1_38_5</name>
    <dbReference type="NCBI Taxonomy" id="1618568"/>
    <lineage>
        <taxon>Bacteria</taxon>
        <taxon>Candidatus Woeseibacteriota</taxon>
    </lineage>
</organism>
<reference evidence="1 2" key="1">
    <citation type="journal article" date="2015" name="Nature">
        <title>rRNA introns, odd ribosomes, and small enigmatic genomes across a large radiation of phyla.</title>
        <authorList>
            <person name="Brown C.T."/>
            <person name="Hug L.A."/>
            <person name="Thomas B.C."/>
            <person name="Sharon I."/>
            <person name="Castelle C.J."/>
            <person name="Singh A."/>
            <person name="Wilkins M.J."/>
            <person name="Williams K.H."/>
            <person name="Banfield J.F."/>
        </authorList>
    </citation>
    <scope>NUCLEOTIDE SEQUENCE [LARGE SCALE GENOMIC DNA]</scope>
</reference>
<evidence type="ECO:0000313" key="2">
    <source>
        <dbReference type="Proteomes" id="UP000034738"/>
    </source>
</evidence>
<accession>A0A0G0NCI5</accession>
<gene>
    <name evidence="1" type="ORF">US95_C0018G0012</name>
</gene>
<dbReference type="Proteomes" id="UP000034738">
    <property type="component" value="Unassembled WGS sequence"/>
</dbReference>
<dbReference type="EMBL" id="LBUY01000018">
    <property type="protein sequence ID" value="KKQ74816.1"/>
    <property type="molecule type" value="Genomic_DNA"/>
</dbReference>
<protein>
    <submittedName>
        <fullName evidence="1">Uncharacterized protein</fullName>
    </submittedName>
</protein>
<proteinExistence type="predicted"/>
<sequence>MERLKDSSGGKGDEPIIKILRHHVRMLRWNMNTLPDLSTESIKNEATKHCESLAKREYASDPLTLQKSIDAEIQLAQALFSGKYRAIPDFRNFFGGLIAKRNEDGICESCVHYRKDTKVVFLSNFALVLITRCNRDV</sequence>
<evidence type="ECO:0000313" key="1">
    <source>
        <dbReference type="EMBL" id="KKQ74816.1"/>
    </source>
</evidence>
<name>A0A0G0NCI5_9BACT</name>
<dbReference type="AlphaFoldDB" id="A0A0G0NCI5"/>
<comment type="caution">
    <text evidence="1">The sequence shown here is derived from an EMBL/GenBank/DDBJ whole genome shotgun (WGS) entry which is preliminary data.</text>
</comment>